<protein>
    <submittedName>
        <fullName evidence="1">Uncharacterized protein</fullName>
    </submittedName>
</protein>
<reference evidence="1 2" key="1">
    <citation type="submission" date="2019-06" db="EMBL/GenBank/DDBJ databases">
        <title>Genome Sequence of the Brown Rot Fungal Pathogen Monilinia laxa.</title>
        <authorList>
            <person name="De Miccolis Angelini R.M."/>
            <person name="Landi L."/>
            <person name="Abate D."/>
            <person name="Pollastro S."/>
            <person name="Romanazzi G."/>
            <person name="Faretra F."/>
        </authorList>
    </citation>
    <scope>NUCLEOTIDE SEQUENCE [LARGE SCALE GENOMIC DNA]</scope>
    <source>
        <strain evidence="1 2">Mlax316</strain>
    </source>
</reference>
<dbReference type="EMBL" id="VIGI01000011">
    <property type="protein sequence ID" value="KAB8293725.1"/>
    <property type="molecule type" value="Genomic_DNA"/>
</dbReference>
<evidence type="ECO:0000313" key="2">
    <source>
        <dbReference type="Proteomes" id="UP000326757"/>
    </source>
</evidence>
<dbReference type="AlphaFoldDB" id="A0A5N6JX90"/>
<gene>
    <name evidence="1" type="ORF">EYC80_009210</name>
</gene>
<evidence type="ECO:0000313" key="1">
    <source>
        <dbReference type="EMBL" id="KAB8293725.1"/>
    </source>
</evidence>
<name>A0A5N6JX90_MONLA</name>
<dbReference type="Proteomes" id="UP000326757">
    <property type="component" value="Unassembled WGS sequence"/>
</dbReference>
<accession>A0A5N6JX90</accession>
<keyword evidence="2" id="KW-1185">Reference proteome</keyword>
<comment type="caution">
    <text evidence="1">The sequence shown here is derived from an EMBL/GenBank/DDBJ whole genome shotgun (WGS) entry which is preliminary data.</text>
</comment>
<dbReference type="OrthoDB" id="3459933at2759"/>
<organism evidence="1 2">
    <name type="scientific">Monilinia laxa</name>
    <name type="common">Brown rot fungus</name>
    <name type="synonym">Sclerotinia laxa</name>
    <dbReference type="NCBI Taxonomy" id="61186"/>
    <lineage>
        <taxon>Eukaryota</taxon>
        <taxon>Fungi</taxon>
        <taxon>Dikarya</taxon>
        <taxon>Ascomycota</taxon>
        <taxon>Pezizomycotina</taxon>
        <taxon>Leotiomycetes</taxon>
        <taxon>Helotiales</taxon>
        <taxon>Sclerotiniaceae</taxon>
        <taxon>Monilinia</taxon>
    </lineage>
</organism>
<sequence>MSRIRRPLGPKSSGVFGIPIKQSRMPAPWERVKPVGQHYLLIAAYFDEIWTRKVLADQKVGYFARRHIFNPRFEPTIRDRIPNKYAFRMDWVLKELAGELSSFAMDPSDAKPEYNIHPETEVVKEGSERRRNSAYIPITAQPFIELKRTLLRKVEEEFPPSKIIGQKPEAWLQTWLNLPQRPSKLFSFPTRGSHVQILNDLEDIRTSLENIGPARVNGFKLMHFITKPKSSEHKATLVKYYPFKDCFDDYYNLPRKDTIS</sequence>
<proteinExistence type="predicted"/>